<reference evidence="8 9" key="1">
    <citation type="submission" date="2016-05" db="EMBL/GenBank/DDBJ databases">
        <authorList>
            <person name="Naeem Raeece"/>
        </authorList>
    </citation>
    <scope>NUCLEOTIDE SEQUENCE [LARGE SCALE GENOMIC DNA]</scope>
</reference>
<dbReference type="InterPro" id="IPR016040">
    <property type="entry name" value="NAD(P)-bd_dom"/>
</dbReference>
<proteinExistence type="inferred from homology"/>
<dbReference type="SUPFAM" id="SSF51735">
    <property type="entry name" value="NAD(P)-binding Rossmann-fold domains"/>
    <property type="match status" value="1"/>
</dbReference>
<dbReference type="CDD" id="cd05260">
    <property type="entry name" value="GDP_MD_SDR_e"/>
    <property type="match status" value="1"/>
</dbReference>
<dbReference type="PANTHER" id="PTHR43715">
    <property type="entry name" value="GDP-MANNOSE 4,6-DEHYDRATASE"/>
    <property type="match status" value="1"/>
</dbReference>
<dbReference type="FunFam" id="3.40.50.720:FF:000924">
    <property type="entry name" value="GDP-mannose 4,6 dehydratase"/>
    <property type="match status" value="1"/>
</dbReference>
<dbReference type="AlphaFoldDB" id="A0A1A8ZXA7"/>
<evidence type="ECO:0000259" key="5">
    <source>
        <dbReference type="Pfam" id="PF16363"/>
    </source>
</evidence>
<evidence type="ECO:0000313" key="9">
    <source>
        <dbReference type="Proteomes" id="UP000078555"/>
    </source>
</evidence>
<evidence type="ECO:0000313" key="7">
    <source>
        <dbReference type="EMBL" id="SBT48470.1"/>
    </source>
</evidence>
<reference evidence="7" key="2">
    <citation type="submission" date="2016-05" db="EMBL/GenBank/DDBJ databases">
        <authorList>
            <person name="Lavstsen T."/>
            <person name="Jespersen J.S."/>
        </authorList>
    </citation>
    <scope>NUCLEOTIDE SEQUENCE [LARGE SCALE GENOMIC DNA]</scope>
</reference>
<dbReference type="HAMAP" id="MF_00955">
    <property type="entry name" value="GDP_Man_dehydratase"/>
    <property type="match status" value="1"/>
</dbReference>
<gene>
    <name evidence="6" type="ORF">POVWA1_056810</name>
    <name evidence="7" type="ORF">POVWA2_056190</name>
</gene>
<dbReference type="InterPro" id="IPR006368">
    <property type="entry name" value="GDP_Man_deHydtase"/>
</dbReference>
<evidence type="ECO:0000256" key="1">
    <source>
        <dbReference type="ARBA" id="ARBA00001937"/>
    </source>
</evidence>
<name>A0A1A8ZXA7_PLAOA</name>
<keyword evidence="9" id="KW-1185">Reference proteome</keyword>
<dbReference type="Gene3D" id="3.90.25.10">
    <property type="entry name" value="UDP-galactose 4-epimerase, domain 1"/>
    <property type="match status" value="1"/>
</dbReference>
<dbReference type="Pfam" id="PF16363">
    <property type="entry name" value="GDP_Man_Dehyd"/>
    <property type="match status" value="1"/>
</dbReference>
<dbReference type="Proteomes" id="UP000078555">
    <property type="component" value="Unassembled WGS sequence"/>
</dbReference>
<evidence type="ECO:0000313" key="6">
    <source>
        <dbReference type="EMBL" id="SBT48008.1"/>
    </source>
</evidence>
<protein>
    <recommendedName>
        <fullName evidence="3">GDP-mannose 4,6-dehydratase</fullName>
        <ecNumber evidence="3">4.2.1.47</ecNumber>
    </recommendedName>
</protein>
<sequence>MRVALIFGITGQDGSYLSELLLRMGYEVHGVIRRCSTFNTKRIDHIFEKLNLHYGDLLDSSSICSLICEIEPNEIYNLAAQSHVKVSFELPEYTTECTAIGTLRILQAIKTSKKENIKFYNASTSELYGKARCNSQNEDTPFFPVSPYAIAKLYAHYITINYRESYNMFCVNGILFNHESPRRGETFVTKKITRAIANICKHTQCVLTLGNIDTYRDWGHAKDYVQAMYLMLQQNEPIDLVICSNEQHSVREFCEMSFAFAGIYLQWIGKGINEVGIDQHNKVVIKKDEKYLRASEVNSLLGDCSKAKRILKWKPTYTFPKLVYEMLRSDFQELSLPIDDYDTCLARYAIYRCAETVKRQGSIEV</sequence>
<accession>A0A1A8ZXA7</accession>
<evidence type="ECO:0000256" key="3">
    <source>
        <dbReference type="ARBA" id="ARBA00011989"/>
    </source>
</evidence>
<dbReference type="EMBL" id="FLRD01000149">
    <property type="protein sequence ID" value="SBT48008.1"/>
    <property type="molecule type" value="Genomic_DNA"/>
</dbReference>
<evidence type="ECO:0000256" key="2">
    <source>
        <dbReference type="ARBA" id="ARBA00009263"/>
    </source>
</evidence>
<evidence type="ECO:0000256" key="4">
    <source>
        <dbReference type="ARBA" id="ARBA00023239"/>
    </source>
</evidence>
<dbReference type="PANTHER" id="PTHR43715:SF1">
    <property type="entry name" value="GDP-MANNOSE 4,6 DEHYDRATASE"/>
    <property type="match status" value="1"/>
</dbReference>
<dbReference type="GO" id="GO:0008446">
    <property type="term" value="F:GDP-mannose 4,6-dehydratase activity"/>
    <property type="evidence" value="ECO:0007669"/>
    <property type="project" value="UniProtKB-EC"/>
</dbReference>
<feature type="domain" description="NAD(P)-binding" evidence="5">
    <location>
        <begin position="5"/>
        <end position="326"/>
    </location>
</feature>
<dbReference type="Proteomes" id="UP000078550">
    <property type="component" value="Unassembled WGS sequence"/>
</dbReference>
<evidence type="ECO:0000313" key="8">
    <source>
        <dbReference type="Proteomes" id="UP000078550"/>
    </source>
</evidence>
<organism evidence="7 8">
    <name type="scientific">Plasmodium ovale wallikeri</name>
    <dbReference type="NCBI Taxonomy" id="864142"/>
    <lineage>
        <taxon>Eukaryota</taxon>
        <taxon>Sar</taxon>
        <taxon>Alveolata</taxon>
        <taxon>Apicomplexa</taxon>
        <taxon>Aconoidasida</taxon>
        <taxon>Haemosporida</taxon>
        <taxon>Plasmodiidae</taxon>
        <taxon>Plasmodium</taxon>
        <taxon>Plasmodium (Plasmodium)</taxon>
    </lineage>
</organism>
<dbReference type="Gene3D" id="3.40.50.720">
    <property type="entry name" value="NAD(P)-binding Rossmann-like Domain"/>
    <property type="match status" value="1"/>
</dbReference>
<dbReference type="EC" id="4.2.1.47" evidence="3"/>
<dbReference type="NCBIfam" id="TIGR01472">
    <property type="entry name" value="gmd"/>
    <property type="match status" value="1"/>
</dbReference>
<keyword evidence="4" id="KW-0456">Lyase</keyword>
<dbReference type="InterPro" id="IPR036291">
    <property type="entry name" value="NAD(P)-bd_dom_sf"/>
</dbReference>
<dbReference type="GO" id="GO:0042351">
    <property type="term" value="P:'de novo' GDP-L-fucose biosynthetic process"/>
    <property type="evidence" value="ECO:0007669"/>
    <property type="project" value="TreeGrafter"/>
</dbReference>
<comment type="cofactor">
    <cofactor evidence="1">
        <name>NADP(+)</name>
        <dbReference type="ChEBI" id="CHEBI:58349"/>
    </cofactor>
</comment>
<comment type="similarity">
    <text evidence="2">Belongs to the NAD(P)-dependent epimerase/dehydratase family. GDP-mannose 4,6-dehydratase subfamily.</text>
</comment>
<dbReference type="EMBL" id="FLRE01000191">
    <property type="protein sequence ID" value="SBT48470.1"/>
    <property type="molecule type" value="Genomic_DNA"/>
</dbReference>